<keyword evidence="13" id="KW-1185">Reference proteome</keyword>
<evidence type="ECO:0000256" key="7">
    <source>
        <dbReference type="ARBA" id="ARBA00023262"/>
    </source>
</evidence>
<name>B3RJ98_TRIAD</name>
<dbReference type="InterPro" id="IPR000873">
    <property type="entry name" value="AMP-dep_synth/lig_dom"/>
</dbReference>
<feature type="domain" description="AMP-binding enzyme C-terminal" evidence="11">
    <location>
        <begin position="443"/>
        <end position="517"/>
    </location>
</feature>
<dbReference type="InterPro" id="IPR042099">
    <property type="entry name" value="ANL_N_sf"/>
</dbReference>
<organism evidence="12 13">
    <name type="scientific">Trichoplax adhaerens</name>
    <name type="common">Trichoplax reptans</name>
    <dbReference type="NCBI Taxonomy" id="10228"/>
    <lineage>
        <taxon>Eukaryota</taxon>
        <taxon>Metazoa</taxon>
        <taxon>Placozoa</taxon>
        <taxon>Uniplacotomia</taxon>
        <taxon>Trichoplacea</taxon>
        <taxon>Trichoplacidae</taxon>
        <taxon>Trichoplax</taxon>
    </lineage>
</organism>
<feature type="domain" description="AMP-dependent synthetase/ligase" evidence="10">
    <location>
        <begin position="28"/>
        <end position="392"/>
    </location>
</feature>
<comment type="catalytic activity">
    <reaction evidence="8">
        <text>firefly D-luciferin + ATP + O2 = firefly oxyluciferin + hnu + AMP + CO2 + diphosphate</text>
        <dbReference type="Rhea" id="RHEA:10732"/>
        <dbReference type="ChEBI" id="CHEBI:15379"/>
        <dbReference type="ChEBI" id="CHEBI:16526"/>
        <dbReference type="ChEBI" id="CHEBI:16792"/>
        <dbReference type="ChEBI" id="CHEBI:30212"/>
        <dbReference type="ChEBI" id="CHEBI:30616"/>
        <dbReference type="ChEBI" id="CHEBI:33019"/>
        <dbReference type="ChEBI" id="CHEBI:58038"/>
        <dbReference type="ChEBI" id="CHEBI:456215"/>
        <dbReference type="EC" id="1.13.12.7"/>
    </reaction>
</comment>
<protein>
    <recommendedName>
        <fullName evidence="3">Luciferin 4-monooxygenase</fullName>
        <ecNumber evidence="2">1.13.12.7</ecNumber>
    </recommendedName>
</protein>
<dbReference type="SUPFAM" id="SSF56801">
    <property type="entry name" value="Acetyl-CoA synthetase-like"/>
    <property type="match status" value="1"/>
</dbReference>
<evidence type="ECO:0000313" key="12">
    <source>
        <dbReference type="EMBL" id="EDV29292.1"/>
    </source>
</evidence>
<sequence length="537" mass="59734">MAEEHIISSPLSNVFIPSHLNIYQFFCENFDQYGDKPAITDAHSGLTLTYKMLKQQIRQCGSALRRAGFKKGDIFAIYSPNHPQYPVLIFAVAAIGGIVSTINPLFTAEEVIQQMKLSSAKYLLAHSSNAANAIKVDKTLNLRGLYVFGEEKGVTSFDTLIQDDGAFFKPDATIDPINDVVMLPYSSGTTGIPKGSVMLTHYNLIANFAQLIHPDVKVFDSDAPVLALLPFFHIYGLVVILLAGLRVGAHLISYLRFEPEVFLQSIEKYKIKYAPLVPPLYVFLAKTPLVEKYDLSSLQETMCGAAPLDYDLSQTVRKRVGLSLVRQVYGMTELSPLSHMGKRSDKDKLGAIGIVVPNTKAKVVDIETGRSLPEHQRGELCIRGPQVMKGYLRNKEATDRTIDKDGWLHTGDIAYYDKDGYFYVVDRLKELIKYKGHQVAPAELEALLLTNPKVADVAVIGRPDDDAGELPMAFIVRSGEITKQEIIDFVKDNVNPQKYLRGGVEFLDIIPKSASGKILRNQLRKRIKESTSLHSKL</sequence>
<keyword evidence="4" id="KW-0547">Nucleotide-binding</keyword>
<dbReference type="STRING" id="10228.B3RJ98"/>
<evidence type="ECO:0000256" key="6">
    <source>
        <dbReference type="ARBA" id="ARBA00023223"/>
    </source>
</evidence>
<evidence type="ECO:0000256" key="3">
    <source>
        <dbReference type="ARBA" id="ARBA00019043"/>
    </source>
</evidence>
<dbReference type="PANTHER" id="PTHR24096:SF422">
    <property type="entry name" value="BCDNA.GH02901"/>
    <property type="match status" value="1"/>
</dbReference>
<dbReference type="PROSITE" id="PS00455">
    <property type="entry name" value="AMP_BINDING"/>
    <property type="match status" value="1"/>
</dbReference>
<dbReference type="AlphaFoldDB" id="B3RJ98"/>
<dbReference type="GO" id="GO:0005524">
    <property type="term" value="F:ATP binding"/>
    <property type="evidence" value="ECO:0007669"/>
    <property type="project" value="UniProtKB-KW"/>
</dbReference>
<keyword evidence="6" id="KW-0455">Luminescence</keyword>
<dbReference type="KEGG" id="tad:TRIADDRAFT_18552"/>
<dbReference type="GeneID" id="6749708"/>
<evidence type="ECO:0000256" key="9">
    <source>
        <dbReference type="SAM" id="Phobius"/>
    </source>
</evidence>
<dbReference type="EC" id="1.13.12.7" evidence="2"/>
<feature type="transmembrane region" description="Helical" evidence="9">
    <location>
        <begin position="85"/>
        <end position="106"/>
    </location>
</feature>
<dbReference type="GO" id="GO:0008218">
    <property type="term" value="P:bioluminescence"/>
    <property type="evidence" value="ECO:0007669"/>
    <property type="project" value="UniProtKB-KW"/>
</dbReference>
<evidence type="ECO:0000256" key="1">
    <source>
        <dbReference type="ARBA" id="ARBA00006432"/>
    </source>
</evidence>
<keyword evidence="7" id="KW-0599">Photoprotein</keyword>
<dbReference type="InterPro" id="IPR020845">
    <property type="entry name" value="AMP-binding_CS"/>
</dbReference>
<dbReference type="CTD" id="6749708"/>
<proteinExistence type="inferred from homology"/>
<evidence type="ECO:0000256" key="8">
    <source>
        <dbReference type="ARBA" id="ARBA00048497"/>
    </source>
</evidence>
<dbReference type="PANTHER" id="PTHR24096">
    <property type="entry name" value="LONG-CHAIN-FATTY-ACID--COA LIGASE"/>
    <property type="match status" value="1"/>
</dbReference>
<evidence type="ECO:0000259" key="10">
    <source>
        <dbReference type="Pfam" id="PF00501"/>
    </source>
</evidence>
<dbReference type="HOGENOM" id="CLU_000022_59_2_1"/>
<accession>B3RJ98</accession>
<dbReference type="InterPro" id="IPR025110">
    <property type="entry name" value="AMP-bd_C"/>
</dbReference>
<dbReference type="OrthoDB" id="10253869at2759"/>
<evidence type="ECO:0000256" key="5">
    <source>
        <dbReference type="ARBA" id="ARBA00022840"/>
    </source>
</evidence>
<keyword evidence="9" id="KW-1133">Transmembrane helix</keyword>
<dbReference type="FunCoup" id="B3RJ98">
    <property type="interactions" value="751"/>
</dbReference>
<keyword evidence="5" id="KW-0067">ATP-binding</keyword>
<dbReference type="InterPro" id="IPR045851">
    <property type="entry name" value="AMP-bd_C_sf"/>
</dbReference>
<dbReference type="FunFam" id="3.30.300.30:FF:000007">
    <property type="entry name" value="4-coumarate--CoA ligase 2"/>
    <property type="match status" value="1"/>
</dbReference>
<dbReference type="Pfam" id="PF13193">
    <property type="entry name" value="AMP-binding_C"/>
    <property type="match status" value="1"/>
</dbReference>
<dbReference type="InParanoid" id="B3RJ98"/>
<dbReference type="GO" id="GO:0016405">
    <property type="term" value="F:CoA-ligase activity"/>
    <property type="evidence" value="ECO:0000318"/>
    <property type="project" value="GO_Central"/>
</dbReference>
<feature type="transmembrane region" description="Helical" evidence="9">
    <location>
        <begin position="225"/>
        <end position="245"/>
    </location>
</feature>
<dbReference type="FunFam" id="3.40.50.12780:FF:000003">
    <property type="entry name" value="Long-chain-fatty-acid--CoA ligase FadD"/>
    <property type="match status" value="1"/>
</dbReference>
<dbReference type="Gene3D" id="3.40.50.12780">
    <property type="entry name" value="N-terminal domain of ligase-like"/>
    <property type="match status" value="1"/>
</dbReference>
<keyword evidence="9" id="KW-0812">Transmembrane</keyword>
<evidence type="ECO:0000256" key="4">
    <source>
        <dbReference type="ARBA" id="ARBA00022741"/>
    </source>
</evidence>
<dbReference type="RefSeq" id="XP_002108494.1">
    <property type="nucleotide sequence ID" value="XM_002108458.1"/>
</dbReference>
<dbReference type="EMBL" id="DS985241">
    <property type="protein sequence ID" value="EDV29292.1"/>
    <property type="molecule type" value="Genomic_DNA"/>
</dbReference>
<dbReference type="eggNOG" id="KOG1176">
    <property type="taxonomic scope" value="Eukaryota"/>
</dbReference>
<evidence type="ECO:0000259" key="11">
    <source>
        <dbReference type="Pfam" id="PF13193"/>
    </source>
</evidence>
<dbReference type="PhylomeDB" id="B3RJ98"/>
<dbReference type="Pfam" id="PF00501">
    <property type="entry name" value="AMP-binding"/>
    <property type="match status" value="1"/>
</dbReference>
<gene>
    <name evidence="12" type="ORF">TRIADDRAFT_18552</name>
</gene>
<evidence type="ECO:0000313" key="13">
    <source>
        <dbReference type="Proteomes" id="UP000009022"/>
    </source>
</evidence>
<dbReference type="OMA" id="MIGAVIH"/>
<dbReference type="Gene3D" id="3.30.300.30">
    <property type="match status" value="1"/>
</dbReference>
<reference evidence="12 13" key="1">
    <citation type="journal article" date="2008" name="Nature">
        <title>The Trichoplax genome and the nature of placozoans.</title>
        <authorList>
            <person name="Srivastava M."/>
            <person name="Begovic E."/>
            <person name="Chapman J."/>
            <person name="Putnam N.H."/>
            <person name="Hellsten U."/>
            <person name="Kawashima T."/>
            <person name="Kuo A."/>
            <person name="Mitros T."/>
            <person name="Salamov A."/>
            <person name="Carpenter M.L."/>
            <person name="Signorovitch A.Y."/>
            <person name="Moreno M.A."/>
            <person name="Kamm K."/>
            <person name="Grimwood J."/>
            <person name="Schmutz J."/>
            <person name="Shapiro H."/>
            <person name="Grigoriev I.V."/>
            <person name="Buss L.W."/>
            <person name="Schierwater B."/>
            <person name="Dellaporta S.L."/>
            <person name="Rokhsar D.S."/>
        </authorList>
    </citation>
    <scope>NUCLEOTIDE SEQUENCE [LARGE SCALE GENOMIC DNA]</scope>
    <source>
        <strain evidence="12 13">Grell-BS-1999</strain>
    </source>
</reference>
<keyword evidence="9" id="KW-0472">Membrane</keyword>
<evidence type="ECO:0000256" key="2">
    <source>
        <dbReference type="ARBA" id="ARBA00012532"/>
    </source>
</evidence>
<comment type="similarity">
    <text evidence="1">Belongs to the ATP-dependent AMP-binding enzyme family.</text>
</comment>
<dbReference type="Proteomes" id="UP000009022">
    <property type="component" value="Unassembled WGS sequence"/>
</dbReference>